<name>A0AAE7P4Z4_HELPX</name>
<keyword evidence="1" id="KW-0812">Transmembrane</keyword>
<dbReference type="PROSITE" id="PS51257">
    <property type="entry name" value="PROKAR_LIPOPROTEIN"/>
    <property type="match status" value="1"/>
</dbReference>
<keyword evidence="1" id="KW-1133">Transmembrane helix</keyword>
<evidence type="ECO:0000313" key="2">
    <source>
        <dbReference type="EMBL" id="QQX50056.1"/>
    </source>
</evidence>
<sequence>MKFLAKWYLLFFIALSSLVFVGCGDPNPQSRVGRWAHELERDYGFSHGTAVFIASVVFVLMLYVIAKNRKR</sequence>
<protein>
    <recommendedName>
        <fullName evidence="4">Lipoprotein</fullName>
    </recommendedName>
</protein>
<feature type="transmembrane region" description="Helical" evidence="1">
    <location>
        <begin position="48"/>
        <end position="66"/>
    </location>
</feature>
<evidence type="ECO:0000256" key="1">
    <source>
        <dbReference type="SAM" id="Phobius"/>
    </source>
</evidence>
<accession>A0AAE7P4Z4</accession>
<reference evidence="2 3" key="1">
    <citation type="journal article" date="2020" name="Front. Microbiol.">
        <title>Identification of New Helicobacter pylori Subpopulations in Native Americans and Mestizos From Peru.</title>
        <authorList>
            <person name="Gutierrez-Escobar A.J."/>
            <person name="Velapatino B."/>
            <person name="Borda V."/>
            <person name="Rabkin C.S."/>
            <person name="Tarazona-Santos E."/>
            <person name="Cabrera L."/>
            <person name="Cok J."/>
            <person name="Hooper C.C."/>
            <person name="Jahuira-Arias H."/>
            <person name="Herrera P."/>
            <person name="Noureen M."/>
            <person name="Wang D."/>
            <person name="Romero-Gallo J."/>
            <person name="Tran B."/>
            <person name="Peek R.M. Jr"/>
            <person name="Berg D.E."/>
            <person name="Gilman R.H."/>
            <person name="Camargo M.C."/>
        </authorList>
    </citation>
    <scope>NUCLEOTIDE SEQUENCE [LARGE SCALE GENOMIC DNA]</scope>
    <source>
        <strain evidence="2 3">SHIM-010</strain>
    </source>
</reference>
<evidence type="ECO:0000313" key="3">
    <source>
        <dbReference type="Proteomes" id="UP000595660"/>
    </source>
</evidence>
<dbReference type="Proteomes" id="UP000595660">
    <property type="component" value="Chromosome"/>
</dbReference>
<organism evidence="2 3">
    <name type="scientific">Helicobacter pylori</name>
    <name type="common">Campylobacter pylori</name>
    <dbReference type="NCBI Taxonomy" id="210"/>
    <lineage>
        <taxon>Bacteria</taxon>
        <taxon>Pseudomonadati</taxon>
        <taxon>Campylobacterota</taxon>
        <taxon>Epsilonproteobacteria</taxon>
        <taxon>Campylobacterales</taxon>
        <taxon>Helicobacteraceae</taxon>
        <taxon>Helicobacter</taxon>
    </lineage>
</organism>
<dbReference type="EMBL" id="CP051505">
    <property type="protein sequence ID" value="QQX50056.1"/>
    <property type="molecule type" value="Genomic_DNA"/>
</dbReference>
<dbReference type="AlphaFoldDB" id="A0AAE7P4Z4"/>
<keyword evidence="1" id="KW-0472">Membrane</keyword>
<proteinExistence type="predicted"/>
<evidence type="ECO:0008006" key="4">
    <source>
        <dbReference type="Google" id="ProtNLM"/>
    </source>
</evidence>
<gene>
    <name evidence="2" type="ORF">HG562_06270</name>
</gene>
<dbReference type="RefSeq" id="WP_000669956.1">
    <property type="nucleotide sequence ID" value="NZ_CP051505.1"/>
</dbReference>